<accession>A0A1F4URF7</accession>
<feature type="transmembrane region" description="Helical" evidence="1">
    <location>
        <begin position="29"/>
        <end position="55"/>
    </location>
</feature>
<evidence type="ECO:0000313" key="3">
    <source>
        <dbReference type="Proteomes" id="UP000176444"/>
    </source>
</evidence>
<proteinExistence type="predicted"/>
<organism evidence="2 3">
    <name type="scientific">candidate division WWE3 bacterium RIFCSPHIGHO2_01_FULL_35_17</name>
    <dbReference type="NCBI Taxonomy" id="1802614"/>
    <lineage>
        <taxon>Bacteria</taxon>
        <taxon>Katanobacteria</taxon>
    </lineage>
</organism>
<keyword evidence="1" id="KW-1133">Transmembrane helix</keyword>
<keyword evidence="1" id="KW-0812">Transmembrane</keyword>
<dbReference type="EMBL" id="MEUX01000012">
    <property type="protein sequence ID" value="OGC47534.1"/>
    <property type="molecule type" value="Genomic_DNA"/>
</dbReference>
<sequence>MPEDQTKELINALKQTNKLLSKGASLRFAFYRGLVGGFGGIIGATMLVALFVWIVSRLELIPILGSFVSQITDFVVQNSVLSDPRINP</sequence>
<comment type="caution">
    <text evidence="2">The sequence shown here is derived from an EMBL/GenBank/DDBJ whole genome shotgun (WGS) entry which is preliminary data.</text>
</comment>
<dbReference type="InterPro" id="IPR043723">
    <property type="entry name" value="DUF5665"/>
</dbReference>
<name>A0A1F4URF7_UNCKA</name>
<gene>
    <name evidence="2" type="ORF">A2713_00375</name>
</gene>
<evidence type="ECO:0000313" key="2">
    <source>
        <dbReference type="EMBL" id="OGC47534.1"/>
    </source>
</evidence>
<dbReference type="AlphaFoldDB" id="A0A1F4URF7"/>
<reference evidence="2 3" key="1">
    <citation type="journal article" date="2016" name="Nat. Commun.">
        <title>Thousands of microbial genomes shed light on interconnected biogeochemical processes in an aquifer system.</title>
        <authorList>
            <person name="Anantharaman K."/>
            <person name="Brown C.T."/>
            <person name="Hug L.A."/>
            <person name="Sharon I."/>
            <person name="Castelle C.J."/>
            <person name="Probst A.J."/>
            <person name="Thomas B.C."/>
            <person name="Singh A."/>
            <person name="Wilkins M.J."/>
            <person name="Karaoz U."/>
            <person name="Brodie E.L."/>
            <person name="Williams K.H."/>
            <person name="Hubbard S.S."/>
            <person name="Banfield J.F."/>
        </authorList>
    </citation>
    <scope>NUCLEOTIDE SEQUENCE [LARGE SCALE GENOMIC DNA]</scope>
</reference>
<evidence type="ECO:0000256" key="1">
    <source>
        <dbReference type="SAM" id="Phobius"/>
    </source>
</evidence>
<dbReference type="Proteomes" id="UP000176444">
    <property type="component" value="Unassembled WGS sequence"/>
</dbReference>
<protein>
    <submittedName>
        <fullName evidence="2">Uncharacterized protein</fullName>
    </submittedName>
</protein>
<keyword evidence="1" id="KW-0472">Membrane</keyword>
<dbReference type="Pfam" id="PF18910">
    <property type="entry name" value="DUF5665"/>
    <property type="match status" value="1"/>
</dbReference>